<evidence type="ECO:0000259" key="10">
    <source>
        <dbReference type="PROSITE" id="PS51194"/>
    </source>
</evidence>
<dbReference type="InterPro" id="IPR004589">
    <property type="entry name" value="DNA_helicase_ATP-dep_RecQ"/>
</dbReference>
<evidence type="ECO:0000256" key="3">
    <source>
        <dbReference type="ARBA" id="ARBA00022801"/>
    </source>
</evidence>
<dbReference type="SMART" id="SM00487">
    <property type="entry name" value="DEXDc"/>
    <property type="match status" value="1"/>
</dbReference>
<evidence type="ECO:0000313" key="12">
    <source>
        <dbReference type="Proteomes" id="UP001273166"/>
    </source>
</evidence>
<feature type="region of interest" description="Disordered" evidence="8">
    <location>
        <begin position="1"/>
        <end position="76"/>
    </location>
</feature>
<keyword evidence="4" id="KW-0347">Helicase</keyword>
<comment type="caution">
    <text evidence="11">The sequence shown here is derived from an EMBL/GenBank/DDBJ whole genome shotgun (WGS) entry which is preliminary data.</text>
</comment>
<dbReference type="AlphaFoldDB" id="A0AAJ0GSB5"/>
<dbReference type="PANTHER" id="PTHR13710">
    <property type="entry name" value="DNA HELICASE RECQ FAMILY MEMBER"/>
    <property type="match status" value="1"/>
</dbReference>
<feature type="compositionally biased region" description="Polar residues" evidence="8">
    <location>
        <begin position="63"/>
        <end position="76"/>
    </location>
</feature>
<dbReference type="GO" id="GO:0000724">
    <property type="term" value="P:double-strand break repair via homologous recombination"/>
    <property type="evidence" value="ECO:0007669"/>
    <property type="project" value="TreeGrafter"/>
</dbReference>
<feature type="domain" description="Helicase C-terminal" evidence="10">
    <location>
        <begin position="337"/>
        <end position="483"/>
    </location>
</feature>
<evidence type="ECO:0000256" key="8">
    <source>
        <dbReference type="SAM" id="MobiDB-lite"/>
    </source>
</evidence>
<organism evidence="11 12">
    <name type="scientific">Chaetomium strumarium</name>
    <dbReference type="NCBI Taxonomy" id="1170767"/>
    <lineage>
        <taxon>Eukaryota</taxon>
        <taxon>Fungi</taxon>
        <taxon>Dikarya</taxon>
        <taxon>Ascomycota</taxon>
        <taxon>Pezizomycotina</taxon>
        <taxon>Sordariomycetes</taxon>
        <taxon>Sordariomycetidae</taxon>
        <taxon>Sordariales</taxon>
        <taxon>Chaetomiaceae</taxon>
        <taxon>Chaetomium</taxon>
    </lineage>
</organism>
<dbReference type="GO" id="GO:0005524">
    <property type="term" value="F:ATP binding"/>
    <property type="evidence" value="ECO:0007669"/>
    <property type="project" value="UniProtKB-KW"/>
</dbReference>
<dbReference type="PANTHER" id="PTHR13710:SF120">
    <property type="entry name" value="BIFUNCTIONAL 3'-5' EXONUCLEASE_ATP-DEPENDENT HELICASE WRN"/>
    <property type="match status" value="1"/>
</dbReference>
<dbReference type="InterPro" id="IPR001650">
    <property type="entry name" value="Helicase_C-like"/>
</dbReference>
<evidence type="ECO:0000256" key="7">
    <source>
        <dbReference type="ARBA" id="ARBA00034808"/>
    </source>
</evidence>
<evidence type="ECO:0000256" key="6">
    <source>
        <dbReference type="ARBA" id="ARBA00034617"/>
    </source>
</evidence>
<comment type="catalytic activity">
    <reaction evidence="6">
        <text>Couples ATP hydrolysis with the unwinding of duplex DNA by translocating in the 3'-5' direction.</text>
        <dbReference type="EC" id="5.6.2.4"/>
    </reaction>
</comment>
<proteinExistence type="inferred from homology"/>
<dbReference type="Proteomes" id="UP001273166">
    <property type="component" value="Unassembled WGS sequence"/>
</dbReference>
<dbReference type="Pfam" id="PF00270">
    <property type="entry name" value="DEAD"/>
    <property type="match status" value="1"/>
</dbReference>
<dbReference type="NCBIfam" id="TIGR00614">
    <property type="entry name" value="recQ_fam"/>
    <property type="match status" value="1"/>
</dbReference>
<gene>
    <name evidence="11" type="ORF">B0T15DRAFT_191442</name>
</gene>
<dbReference type="GO" id="GO:0005694">
    <property type="term" value="C:chromosome"/>
    <property type="evidence" value="ECO:0007669"/>
    <property type="project" value="TreeGrafter"/>
</dbReference>
<dbReference type="SMART" id="SM00490">
    <property type="entry name" value="HELICc"/>
    <property type="match status" value="1"/>
</dbReference>
<dbReference type="GO" id="GO:0005634">
    <property type="term" value="C:nucleus"/>
    <property type="evidence" value="ECO:0007669"/>
    <property type="project" value="TreeGrafter"/>
</dbReference>
<feature type="compositionally biased region" description="Acidic residues" evidence="8">
    <location>
        <begin position="44"/>
        <end position="55"/>
    </location>
</feature>
<dbReference type="GO" id="GO:0003676">
    <property type="term" value="F:nucleic acid binding"/>
    <property type="evidence" value="ECO:0007669"/>
    <property type="project" value="InterPro"/>
</dbReference>
<dbReference type="Gene3D" id="1.10.10.10">
    <property type="entry name" value="Winged helix-like DNA-binding domain superfamily/Winged helix DNA-binding domain"/>
    <property type="match status" value="1"/>
</dbReference>
<dbReference type="GO" id="GO:0009378">
    <property type="term" value="F:four-way junction helicase activity"/>
    <property type="evidence" value="ECO:0007669"/>
    <property type="project" value="TreeGrafter"/>
</dbReference>
<evidence type="ECO:0000256" key="2">
    <source>
        <dbReference type="ARBA" id="ARBA00022741"/>
    </source>
</evidence>
<dbReference type="InterPro" id="IPR027417">
    <property type="entry name" value="P-loop_NTPase"/>
</dbReference>
<dbReference type="InterPro" id="IPR014001">
    <property type="entry name" value="Helicase_ATP-bd"/>
</dbReference>
<dbReference type="GO" id="GO:0016787">
    <property type="term" value="F:hydrolase activity"/>
    <property type="evidence" value="ECO:0007669"/>
    <property type="project" value="UniProtKB-KW"/>
</dbReference>
<dbReference type="SUPFAM" id="SSF52540">
    <property type="entry name" value="P-loop containing nucleoside triphosphate hydrolases"/>
    <property type="match status" value="1"/>
</dbReference>
<dbReference type="PROSITE" id="PS51194">
    <property type="entry name" value="HELICASE_CTER"/>
    <property type="match status" value="1"/>
</dbReference>
<dbReference type="PROSITE" id="PS51192">
    <property type="entry name" value="HELICASE_ATP_BIND_1"/>
    <property type="match status" value="1"/>
</dbReference>
<dbReference type="GO" id="GO:0005737">
    <property type="term" value="C:cytoplasm"/>
    <property type="evidence" value="ECO:0007669"/>
    <property type="project" value="TreeGrafter"/>
</dbReference>
<keyword evidence="3 11" id="KW-0378">Hydrolase</keyword>
<dbReference type="GeneID" id="87881274"/>
<feature type="compositionally biased region" description="Acidic residues" evidence="8">
    <location>
        <begin position="1"/>
        <end position="11"/>
    </location>
</feature>
<evidence type="ECO:0000259" key="9">
    <source>
        <dbReference type="PROSITE" id="PS51192"/>
    </source>
</evidence>
<keyword evidence="5" id="KW-0067">ATP-binding</keyword>
<dbReference type="RefSeq" id="XP_062720996.1">
    <property type="nucleotide sequence ID" value="XM_062862445.1"/>
</dbReference>
<dbReference type="Gene3D" id="3.40.50.300">
    <property type="entry name" value="P-loop containing nucleotide triphosphate hydrolases"/>
    <property type="match status" value="2"/>
</dbReference>
<keyword evidence="12" id="KW-1185">Reference proteome</keyword>
<dbReference type="InterPro" id="IPR036388">
    <property type="entry name" value="WH-like_DNA-bd_sf"/>
</dbReference>
<evidence type="ECO:0000256" key="4">
    <source>
        <dbReference type="ARBA" id="ARBA00022806"/>
    </source>
</evidence>
<dbReference type="Pfam" id="PF00271">
    <property type="entry name" value="Helicase_C"/>
    <property type="match status" value="1"/>
</dbReference>
<accession>A0AAJ0GSB5</accession>
<evidence type="ECO:0000256" key="1">
    <source>
        <dbReference type="ARBA" id="ARBA00005446"/>
    </source>
</evidence>
<keyword evidence="2" id="KW-0547">Nucleotide-binding</keyword>
<dbReference type="GO" id="GO:0043138">
    <property type="term" value="F:3'-5' DNA helicase activity"/>
    <property type="evidence" value="ECO:0007669"/>
    <property type="project" value="UniProtKB-EC"/>
</dbReference>
<feature type="domain" description="Helicase ATP-binding" evidence="9">
    <location>
        <begin position="104"/>
        <end position="288"/>
    </location>
</feature>
<dbReference type="EMBL" id="JAUDZG010000004">
    <property type="protein sequence ID" value="KAK3305216.1"/>
    <property type="molecule type" value="Genomic_DNA"/>
</dbReference>
<evidence type="ECO:0000313" key="11">
    <source>
        <dbReference type="EMBL" id="KAK3305216.1"/>
    </source>
</evidence>
<name>A0AAJ0GSB5_9PEZI</name>
<protein>
    <recommendedName>
        <fullName evidence="7">DNA 3'-5' helicase</fullName>
        <ecNumber evidence="7">5.6.2.4</ecNumber>
    </recommendedName>
</protein>
<comment type="similarity">
    <text evidence="1">Belongs to the helicase family. RecQ subfamily.</text>
</comment>
<evidence type="ECO:0000256" key="5">
    <source>
        <dbReference type="ARBA" id="ARBA00022840"/>
    </source>
</evidence>
<reference evidence="11" key="2">
    <citation type="submission" date="2023-06" db="EMBL/GenBank/DDBJ databases">
        <authorList>
            <consortium name="Lawrence Berkeley National Laboratory"/>
            <person name="Mondo S.J."/>
            <person name="Hensen N."/>
            <person name="Bonometti L."/>
            <person name="Westerberg I."/>
            <person name="Brannstrom I.O."/>
            <person name="Guillou S."/>
            <person name="Cros-Aarteil S."/>
            <person name="Calhoun S."/>
            <person name="Haridas S."/>
            <person name="Kuo A."/>
            <person name="Pangilinan J."/>
            <person name="Riley R."/>
            <person name="Labutti K."/>
            <person name="Andreopoulos B."/>
            <person name="Lipzen A."/>
            <person name="Chen C."/>
            <person name="Yanf M."/>
            <person name="Daum C."/>
            <person name="Ng V."/>
            <person name="Clum A."/>
            <person name="Steindorff A."/>
            <person name="Ohm R."/>
            <person name="Martin F."/>
            <person name="Silar P."/>
            <person name="Natvig D."/>
            <person name="Lalanne C."/>
            <person name="Gautier V."/>
            <person name="Ament-Velasquez S.L."/>
            <person name="Kruys A."/>
            <person name="Hutchinson M.I."/>
            <person name="Powell A.J."/>
            <person name="Barry K."/>
            <person name="Miller A.N."/>
            <person name="Grigoriev I.V."/>
            <person name="Debuchy R."/>
            <person name="Gladieux P."/>
            <person name="Thoren M.H."/>
            <person name="Johannesson H."/>
        </authorList>
    </citation>
    <scope>NUCLEOTIDE SEQUENCE</scope>
    <source>
        <strain evidence="11">CBS 333.67</strain>
    </source>
</reference>
<dbReference type="InterPro" id="IPR011545">
    <property type="entry name" value="DEAD/DEAH_box_helicase_dom"/>
</dbReference>
<dbReference type="EC" id="5.6.2.4" evidence="7"/>
<reference evidence="11" key="1">
    <citation type="journal article" date="2023" name="Mol. Phylogenet. Evol.">
        <title>Genome-scale phylogeny and comparative genomics of the fungal order Sordariales.</title>
        <authorList>
            <person name="Hensen N."/>
            <person name="Bonometti L."/>
            <person name="Westerberg I."/>
            <person name="Brannstrom I.O."/>
            <person name="Guillou S."/>
            <person name="Cros-Aarteil S."/>
            <person name="Calhoun S."/>
            <person name="Haridas S."/>
            <person name="Kuo A."/>
            <person name="Mondo S."/>
            <person name="Pangilinan J."/>
            <person name="Riley R."/>
            <person name="LaButti K."/>
            <person name="Andreopoulos B."/>
            <person name="Lipzen A."/>
            <person name="Chen C."/>
            <person name="Yan M."/>
            <person name="Daum C."/>
            <person name="Ng V."/>
            <person name="Clum A."/>
            <person name="Steindorff A."/>
            <person name="Ohm R.A."/>
            <person name="Martin F."/>
            <person name="Silar P."/>
            <person name="Natvig D.O."/>
            <person name="Lalanne C."/>
            <person name="Gautier V."/>
            <person name="Ament-Velasquez S.L."/>
            <person name="Kruys A."/>
            <person name="Hutchinson M.I."/>
            <person name="Powell A.J."/>
            <person name="Barry K."/>
            <person name="Miller A.N."/>
            <person name="Grigoriev I.V."/>
            <person name="Debuchy R."/>
            <person name="Gladieux P."/>
            <person name="Hiltunen Thoren M."/>
            <person name="Johannesson H."/>
        </authorList>
    </citation>
    <scope>NUCLEOTIDE SEQUENCE</scope>
    <source>
        <strain evidence="11">CBS 333.67</strain>
    </source>
</reference>
<sequence length="775" mass="86780">MANDDEFEDSIFDNVNEAELAELERPKKRRRTSKGPQDNRDDDSIFDDLDEADLAELERPTQRPRTSAEVPNTQGGQSRLALAERILKEQFGFPCFRHEQAGAVQSILAGDNALVIFPTGAGKSLCYQIPAIAFPELDKVDGLRGPSTAGVTLVVSPLIALMTDQVDALKKRGLPAESIDSSKSWEDVQRIYASLRESKLRILYCAPERLNNEGFVATIGDIPGGIRLLAVDEAHCVSEWGYSFRPEYLKVARFADEVKAERVICLTATATPNVAKDICKAFNVKESCVFKTSVYRPNLELHAKSISAGSVPADYWIRLVLGMPEGDKGFKTESDKRFEELFGFLRSHPGPTLVYVALQQQAETHANVLKKHGFNAAAFHAGMKTEEKRFVQDGFMSGKIQIVCATIAFGMGIDKPDIRNVVHWDLANTVEEYSQQIGRAGRDGKKSYCMFYLAPSAFYLRQIFARADLPSRQSLKGLILDILGQARDLGVRQVFKVSHYQQEREYDIRASPLSIIYATLELHFGFFRAITPQYTTYKFEAMKSYHYTLKNDSSKEATAILSGAKKKVKFHDIDVNEVASQACLTRDNIVKKLNQLNERGHVKLQTKGLEHRYIILRELPKTEPEIEAVVDKVYAQLQTRETDALNRGREVMDLITGNRCFARALAEHFGMGLPGGKPSCGHCTYCFTKRPVKPPAQPREATTAASIQRVLQATKVRDDPRFLARVAYGIKSPRVTELKLDKSPVFRSLAHHDFDDLLREFTKACDAAPATKRQA</sequence>